<dbReference type="Ensembl" id="ENSCJAT00000094730.2">
    <property type="protein sequence ID" value="ENSCJAP00000073242.2"/>
    <property type="gene ID" value="ENSCJAG00000016356.5"/>
</dbReference>
<feature type="region of interest" description="Disordered" evidence="19">
    <location>
        <begin position="501"/>
        <end position="520"/>
    </location>
</feature>
<dbReference type="GeneTree" id="ENSGT00390000007246"/>
<keyword evidence="12" id="KW-0496">Mitochondrion</keyword>
<dbReference type="GO" id="GO:0005763">
    <property type="term" value="C:mitochondrial small ribosomal subunit"/>
    <property type="evidence" value="ECO:0007669"/>
    <property type="project" value="Ensembl"/>
</dbReference>
<dbReference type="Pfam" id="PF10037">
    <property type="entry name" value="MRP-S27"/>
    <property type="match status" value="1"/>
</dbReference>
<dbReference type="InterPro" id="IPR019266">
    <property type="entry name" value="Ribosomal_mS27"/>
</dbReference>
<evidence type="ECO:0000256" key="9">
    <source>
        <dbReference type="ARBA" id="ARBA00022946"/>
    </source>
</evidence>
<keyword evidence="3" id="KW-0963">Cytoplasm</keyword>
<evidence type="ECO:0000256" key="12">
    <source>
        <dbReference type="ARBA" id="ARBA00023128"/>
    </source>
</evidence>
<evidence type="ECO:0000256" key="7">
    <source>
        <dbReference type="ARBA" id="ARBA00022845"/>
    </source>
</evidence>
<dbReference type="InterPro" id="IPR034913">
    <property type="entry name" value="mS27/PTCD2"/>
</dbReference>
<keyword evidence="5" id="KW-0699">rRNA-binding</keyword>
<dbReference type="PANTHER" id="PTHR21393">
    <property type="entry name" value="MITOCHONDRIAL 28S RIBOSOMAL PROTEIN S27"/>
    <property type="match status" value="1"/>
</dbReference>
<reference evidence="20" key="1">
    <citation type="submission" date="2009-03" db="EMBL/GenBank/DDBJ databases">
        <authorList>
            <person name="Warren W."/>
            <person name="Ye L."/>
            <person name="Minx P."/>
            <person name="Worley K."/>
            <person name="Gibbs R."/>
            <person name="Wilson R.K."/>
        </authorList>
    </citation>
    <scope>NUCLEOTIDE SEQUENCE [LARGE SCALE GENOMIC DNA]</scope>
</reference>
<keyword evidence="7" id="KW-0810">Translation regulation</keyword>
<feature type="region of interest" description="Disordered" evidence="19">
    <location>
        <begin position="45"/>
        <end position="89"/>
    </location>
</feature>
<keyword evidence="9" id="KW-0809">Transit peptide</keyword>
<feature type="compositionally biased region" description="Basic and acidic residues" evidence="19">
    <location>
        <begin position="406"/>
        <end position="419"/>
    </location>
</feature>
<evidence type="ECO:0000256" key="3">
    <source>
        <dbReference type="ARBA" id="ARBA00022490"/>
    </source>
</evidence>
<dbReference type="InterPro" id="IPR002885">
    <property type="entry name" value="PPR_rpt"/>
</dbReference>
<evidence type="ECO:0000256" key="16">
    <source>
        <dbReference type="ARBA" id="ARBA00074987"/>
    </source>
</evidence>
<evidence type="ECO:0000313" key="20">
    <source>
        <dbReference type="Ensembl" id="ENSCJAP00000073242.2"/>
    </source>
</evidence>
<dbReference type="Proteomes" id="UP000008225">
    <property type="component" value="Chromosome 2"/>
</dbReference>
<dbReference type="GO" id="GO:0008283">
    <property type="term" value="P:cell population proliferation"/>
    <property type="evidence" value="ECO:0007669"/>
    <property type="project" value="Ensembl"/>
</dbReference>
<evidence type="ECO:0000256" key="1">
    <source>
        <dbReference type="ARBA" id="ARBA00004173"/>
    </source>
</evidence>
<evidence type="ECO:0000256" key="19">
    <source>
        <dbReference type="SAM" id="MobiDB-lite"/>
    </source>
</evidence>
<dbReference type="GO" id="GO:0006417">
    <property type="term" value="P:regulation of translation"/>
    <property type="evidence" value="ECO:0007669"/>
    <property type="project" value="UniProtKB-KW"/>
</dbReference>
<evidence type="ECO:0000256" key="8">
    <source>
        <dbReference type="ARBA" id="ARBA00022884"/>
    </source>
</evidence>
<feature type="region of interest" description="Disordered" evidence="19">
    <location>
        <begin position="398"/>
        <end position="419"/>
    </location>
</feature>
<dbReference type="OMA" id="REDIDHA"/>
<keyword evidence="11" id="KW-0175">Coiled coil</keyword>
<dbReference type="GO" id="GO:0005743">
    <property type="term" value="C:mitochondrial inner membrane"/>
    <property type="evidence" value="ECO:0007669"/>
    <property type="project" value="UniProtKB-ARBA"/>
</dbReference>
<dbReference type="FunFam" id="1.25.40.10:FF:000232">
    <property type="entry name" value="28S ribosomal protein S27, mitochondrial"/>
    <property type="match status" value="1"/>
</dbReference>
<evidence type="ECO:0000256" key="11">
    <source>
        <dbReference type="ARBA" id="ARBA00023054"/>
    </source>
</evidence>
<evidence type="ECO:0000313" key="21">
    <source>
        <dbReference type="Proteomes" id="UP000008225"/>
    </source>
</evidence>
<dbReference type="AlphaFoldDB" id="A0A5F4W7Z9"/>
<keyword evidence="10" id="KW-0689">Ribosomal protein</keyword>
<keyword evidence="21" id="KW-1185">Reference proteome</keyword>
<dbReference type="GO" id="GO:0019843">
    <property type="term" value="F:rRNA binding"/>
    <property type="evidence" value="ECO:0007669"/>
    <property type="project" value="UniProtKB-KW"/>
</dbReference>
<evidence type="ECO:0000256" key="15">
    <source>
        <dbReference type="ARBA" id="ARBA00069223"/>
    </source>
</evidence>
<dbReference type="PANTHER" id="PTHR21393:SF0">
    <property type="entry name" value="SMALL RIBOSOMAL SUBUNIT PROTEIN MS27"/>
    <property type="match status" value="1"/>
</dbReference>
<accession>A0A5F4W7Z9</accession>
<evidence type="ECO:0000256" key="4">
    <source>
        <dbReference type="ARBA" id="ARBA00022555"/>
    </source>
</evidence>
<evidence type="ECO:0000256" key="13">
    <source>
        <dbReference type="ARBA" id="ARBA00023274"/>
    </source>
</evidence>
<dbReference type="GO" id="GO:0000049">
    <property type="term" value="F:tRNA binding"/>
    <property type="evidence" value="ECO:0007669"/>
    <property type="project" value="UniProtKB-KW"/>
</dbReference>
<evidence type="ECO:0000256" key="14">
    <source>
        <dbReference type="ARBA" id="ARBA00061536"/>
    </source>
</evidence>
<keyword evidence="4" id="KW-0820">tRNA-binding</keyword>
<comment type="similarity">
    <text evidence="14">Belongs to the mitochondrion-specific ribosomal protein mS27 family.</text>
</comment>
<protein>
    <recommendedName>
        <fullName evidence="15">Small ribosomal subunit protein mS27</fullName>
    </recommendedName>
    <alternativeName>
        <fullName evidence="17">28S ribosomal protein S27, mitochondrial</fullName>
    </alternativeName>
    <alternativeName>
        <fullName evidence="16">Mitochondrial ribosomal protein S27</fullName>
    </alternativeName>
</protein>
<dbReference type="GO" id="GO:0032543">
    <property type="term" value="P:mitochondrial translation"/>
    <property type="evidence" value="ECO:0007669"/>
    <property type="project" value="Ensembl"/>
</dbReference>
<keyword evidence="8" id="KW-0694">RNA-binding</keyword>
<name>A0A5F4W7Z9_CALJA</name>
<dbReference type="GO" id="GO:0005730">
    <property type="term" value="C:nucleolus"/>
    <property type="evidence" value="ECO:0007669"/>
    <property type="project" value="Ensembl"/>
</dbReference>
<feature type="region of interest" description="Disordered" evidence="19">
    <location>
        <begin position="1"/>
        <end position="28"/>
    </location>
</feature>
<evidence type="ECO:0000256" key="2">
    <source>
        <dbReference type="ARBA" id="ARBA00004496"/>
    </source>
</evidence>
<proteinExistence type="inferred from homology"/>
<feature type="compositionally biased region" description="Basic and acidic residues" evidence="19">
    <location>
        <begin position="501"/>
        <end position="512"/>
    </location>
</feature>
<keyword evidence="6" id="KW-0677">Repeat</keyword>
<gene>
    <name evidence="20" type="primary">MRPS27</name>
</gene>
<reference evidence="20" key="2">
    <citation type="submission" date="2025-08" db="UniProtKB">
        <authorList>
            <consortium name="Ensembl"/>
        </authorList>
    </citation>
    <scope>IDENTIFICATION</scope>
</reference>
<evidence type="ECO:0000256" key="6">
    <source>
        <dbReference type="ARBA" id="ARBA00022737"/>
    </source>
</evidence>
<reference evidence="20" key="3">
    <citation type="submission" date="2025-09" db="UniProtKB">
        <authorList>
            <consortium name="Ensembl"/>
        </authorList>
    </citation>
    <scope>IDENTIFICATION</scope>
</reference>
<sequence>MLSVSRYLLAPRGQRQQAEPEPPTPGYTEICRACRRTPLPGRSAAAILSRTIPTAGTGARRRSIGPDAEGDERDSSNSGRPRGRAVTPPLPLSVSPRSFLLVRSKMVASMVRCGILLARQVVPSQLFPAGKRCLLSAAYVDSHKWEAREKEHCHLADLASLMDKTFQRKLPVSSLTISRFVDNISSREEIDHAEYYLYKFRHSPNSWYLRNWTVHTWIRQCLKYDAQDKALYTLVNKVQYGIFPDNFTFNLLIDSFIKKENYKDALSVVFEVMMQEAFEVPSTQLLSLYVLFHCLAKKTDFSWEEERNFGASLLLPGLKQKNSVGFSSQLYGYALLGKVELQQGLRAVYHNMPLIWKPGYLDRALQVMEKVAASPEDIKLCREALDVLDAVLKALTSPADGASEEQSQKGEDNQESEKLVEQLDIEETEQSKLPQYLERFKALHSKLQALGKIESESLLSVTTQLVKEKLSTCEAEDIATYEQQLQRWHLDRVHLIQREQEQREKAKQEFQARKAAKASA</sequence>
<evidence type="ECO:0000256" key="18">
    <source>
        <dbReference type="PROSITE-ProRule" id="PRU00708"/>
    </source>
</evidence>
<evidence type="ECO:0000256" key="5">
    <source>
        <dbReference type="ARBA" id="ARBA00022730"/>
    </source>
</evidence>
<comment type="subcellular location">
    <subcellularLocation>
        <location evidence="2">Cytoplasm</location>
    </subcellularLocation>
    <subcellularLocation>
        <location evidence="1">Mitochondrion</location>
    </subcellularLocation>
</comment>
<feature type="repeat" description="PPR" evidence="18">
    <location>
        <begin position="245"/>
        <end position="280"/>
    </location>
</feature>
<evidence type="ECO:0000256" key="17">
    <source>
        <dbReference type="ARBA" id="ARBA00075386"/>
    </source>
</evidence>
<organism evidence="20 21">
    <name type="scientific">Callithrix jacchus</name>
    <name type="common">White-tufted-ear marmoset</name>
    <name type="synonym">Simia Jacchus</name>
    <dbReference type="NCBI Taxonomy" id="9483"/>
    <lineage>
        <taxon>Eukaryota</taxon>
        <taxon>Metazoa</taxon>
        <taxon>Chordata</taxon>
        <taxon>Craniata</taxon>
        <taxon>Vertebrata</taxon>
        <taxon>Euteleostomi</taxon>
        <taxon>Mammalia</taxon>
        <taxon>Eutheria</taxon>
        <taxon>Euarchontoglires</taxon>
        <taxon>Primates</taxon>
        <taxon>Haplorrhini</taxon>
        <taxon>Platyrrhini</taxon>
        <taxon>Cebidae</taxon>
        <taxon>Callitrichinae</taxon>
        <taxon>Callithrix</taxon>
        <taxon>Callithrix</taxon>
    </lineage>
</organism>
<dbReference type="Gene3D" id="1.25.40.10">
    <property type="entry name" value="Tetratricopeptide repeat domain"/>
    <property type="match status" value="1"/>
</dbReference>
<keyword evidence="13" id="KW-0687">Ribonucleoprotein</keyword>
<evidence type="ECO:0000256" key="10">
    <source>
        <dbReference type="ARBA" id="ARBA00022980"/>
    </source>
</evidence>
<dbReference type="InterPro" id="IPR011990">
    <property type="entry name" value="TPR-like_helical_dom_sf"/>
</dbReference>
<dbReference type="PROSITE" id="PS51375">
    <property type="entry name" value="PPR"/>
    <property type="match status" value="1"/>
</dbReference>